<keyword evidence="4" id="KW-1185">Reference proteome</keyword>
<feature type="region of interest" description="Disordered" evidence="1">
    <location>
        <begin position="788"/>
        <end position="818"/>
    </location>
</feature>
<evidence type="ECO:0000313" key="3">
    <source>
        <dbReference type="EMBL" id="CAL1134936.1"/>
    </source>
</evidence>
<dbReference type="Gene3D" id="3.30.420.10">
    <property type="entry name" value="Ribonuclease H-like superfamily/Ribonuclease H"/>
    <property type="match status" value="1"/>
</dbReference>
<reference evidence="3" key="2">
    <citation type="submission" date="2024-04" db="EMBL/GenBank/DDBJ databases">
        <authorList>
            <person name="Chen Y."/>
            <person name="Shah S."/>
            <person name="Dougan E. K."/>
            <person name="Thang M."/>
            <person name="Chan C."/>
        </authorList>
    </citation>
    <scope>NUCLEOTIDE SEQUENCE [LARGE SCALE GENOMIC DNA]</scope>
</reference>
<organism evidence="2">
    <name type="scientific">Cladocopium goreaui</name>
    <dbReference type="NCBI Taxonomy" id="2562237"/>
    <lineage>
        <taxon>Eukaryota</taxon>
        <taxon>Sar</taxon>
        <taxon>Alveolata</taxon>
        <taxon>Dinophyceae</taxon>
        <taxon>Suessiales</taxon>
        <taxon>Symbiodiniaceae</taxon>
        <taxon>Cladocopium</taxon>
    </lineage>
</organism>
<dbReference type="EMBL" id="CAMXCT030000645">
    <property type="protein sequence ID" value="CAL4768873.1"/>
    <property type="molecule type" value="Genomic_DNA"/>
</dbReference>
<feature type="compositionally biased region" description="Basic and acidic residues" evidence="1">
    <location>
        <begin position="788"/>
        <end position="800"/>
    </location>
</feature>
<dbReference type="EMBL" id="CAMXCT020000645">
    <property type="protein sequence ID" value="CAL1134936.1"/>
    <property type="molecule type" value="Genomic_DNA"/>
</dbReference>
<feature type="region of interest" description="Disordered" evidence="1">
    <location>
        <begin position="482"/>
        <end position="501"/>
    </location>
</feature>
<dbReference type="EMBL" id="CAMXCT010000645">
    <property type="protein sequence ID" value="CAI3981561.1"/>
    <property type="molecule type" value="Genomic_DNA"/>
</dbReference>
<evidence type="ECO:0000313" key="2">
    <source>
        <dbReference type="EMBL" id="CAI3981561.1"/>
    </source>
</evidence>
<accession>A0A9P1FMQ2</accession>
<protein>
    <recommendedName>
        <fullName evidence="5">Integrase catalytic domain-containing protein</fullName>
    </recommendedName>
</protein>
<evidence type="ECO:0000256" key="1">
    <source>
        <dbReference type="SAM" id="MobiDB-lite"/>
    </source>
</evidence>
<feature type="compositionally biased region" description="Polar residues" evidence="1">
    <location>
        <begin position="802"/>
        <end position="813"/>
    </location>
</feature>
<reference evidence="2" key="1">
    <citation type="submission" date="2022-10" db="EMBL/GenBank/DDBJ databases">
        <authorList>
            <person name="Chen Y."/>
            <person name="Dougan E. K."/>
            <person name="Chan C."/>
            <person name="Rhodes N."/>
            <person name="Thang M."/>
        </authorList>
    </citation>
    <scope>NUCLEOTIDE SEQUENCE</scope>
</reference>
<dbReference type="GO" id="GO:0003676">
    <property type="term" value="F:nucleic acid binding"/>
    <property type="evidence" value="ECO:0007669"/>
    <property type="project" value="InterPro"/>
</dbReference>
<dbReference type="SUPFAM" id="SSF53098">
    <property type="entry name" value="Ribonuclease H-like"/>
    <property type="match status" value="1"/>
</dbReference>
<name>A0A9P1FMQ2_9DINO</name>
<dbReference type="InterPro" id="IPR036397">
    <property type="entry name" value="RNaseH_sf"/>
</dbReference>
<evidence type="ECO:0000313" key="4">
    <source>
        <dbReference type="Proteomes" id="UP001152797"/>
    </source>
</evidence>
<feature type="region of interest" description="Disordered" evidence="1">
    <location>
        <begin position="332"/>
        <end position="368"/>
    </location>
</feature>
<comment type="caution">
    <text evidence="2">The sequence shown here is derived from an EMBL/GenBank/DDBJ whole genome shotgun (WGS) entry which is preliminary data.</text>
</comment>
<dbReference type="InterPro" id="IPR012337">
    <property type="entry name" value="RNaseH-like_sf"/>
</dbReference>
<feature type="region of interest" description="Disordered" evidence="1">
    <location>
        <begin position="1351"/>
        <end position="1371"/>
    </location>
</feature>
<sequence length="1802" mass="203490">EGLAPAARAVCTRRLLRLPPLTGLPAEAGFVEVNPGYLTKVTLVFAEKDGGLCGSRTFSQALWLSSWRSCTTGLSLSALLPGPEAEAMSNPAAGGGNLPLQEFRREIPPGWAPGDSSYPLKLYMEKLQLWYKTTALEDEVVGPMVAGRLHGRAAKVAMTLRVPRPDGAYDVGPEALSRLSVDEVLDPVTWSSGATANCIRTSQKMTLAEYAMEFDVRYDEAHDRAGLQLNDVGKFYIWFKHSGLSPKTVDDIKLQVGGDYTRFQADIFYEDWAEDGYYDDDYEDELAWWYGYGGYDNDENYWDDYDQYYDDYDDGHYYWDDEYGWVEEQLDGEAQQPDAAEDDPSRQSEDPQQADAQGDYYKGKSKGKGGEDGCFNCGSKWHMAHGEGKGKSWGYRPFFKGKGRGRFTGFGKSSYGRKGYGKRHWFATPKPTLDFSAGIPDASTRKFTFSSSSSHVMTNDNTKVEKFIMHTSSEEEDFTWLKRSTRSSKSPDNAETATTIPEKKHGTAFSFAVFHADRHAKETESYFTVRGEQRHGLLIDPGAASGLIGSETLRELMSRCVTPLGKNNEVVMDRNKTTPVSGIKGGSNHTLGEVTLPLQAGGQNITFTAEVIGGDGSMCPALVGNPTLRKMDASIFSNWFANGDGLLMVGGRNAEENSKEYRLFRLLLTESGHYILPTDYESSGKVARETRKEIILFSQRVAEESFQRWNDVHTRVRHCFMSKNDTAEQTEGDRGERRVSFAMDKNDKQPHILAETFHNIEQNILPKDKALKNADILDYDLTEDPDVRKINNKDSDEYKEPSTAQKITPTDRSVMNEDVSPERTILADKSPTELAQAKQHDKMHYDTFCTELDQAGNSTAENSTAILASAKPDDEEFPIYTGDQLPEGSNVSKLSKRYKAMPEEFYSKTGLRPVTPSNFKRWFQRNRGKGLRWHAWELSSGTGRLSLILMMAGLVIGFPVDLRYGWDLGNAEHQAMLRQAQQEFKPGVVHLAPDCAPWSVASSSKDPEERLAERNAARPSLEFTQEVCQNQSHHGRGYNVEQPYGSAMFQEDLPENPLHLSDLSDHRKRQRIDQCMHGAEDECKYPIQKATGFNSNIKWSKTAVRCSGHKGRQHAHLRGTGPNGLSRTSTAAAYPRGMCQKMRQDIVNFLHLHQRDLLRLGRWPEHLRHFASQHHYECIRCQLGRACPPDIPHTMVPKECRHGRWAEGSGPKATTKSGLPAQNPISTWKIRTNKENLDKVNLTEHIDPFLNEHQKHYLKKLMMEVVHNLLDFFKEQNDKKVGEGYWLDNQLHFALFKEIFQGHMLVRGVRVDWNVGPLEDLRECSHNQINEYIDEIDWLINVFGTELQGVPAPSTPARRSRAIPSESSLPARPDGVLKQPAVLALPDVPGGEEDLLKLSIYEPAEQAPQEEEEFEAKSPQDLAPIRPNYNLRRVLQRLPVLVEKGDNEKAKRLLLGLHERLWHPPASDFTSLLRRSGMSGEVIALAREAIGCCAICRKYIRLPNKPQMRVRGANVFNQAVQMDLYYWESTWFMLLVDEATRFKKSGTIEGQEADQLLQAFLELWIYHFGPPERLVLDQQVSLMSHEAGIVERHVQLIKLTMYKLKAELQRQGLHPTESELGQESAMAHNITLSYGGVTPAMAVYGTLPREFYNPESEHVLNSTGALDTDLTVFERAMRIRQTSLAQAQQAVIEDRVARAARTKPHQLEVDSLVAGTSEVEFYREVKKDPGWRGPALLLRLAADEGVAVIQYQGKPYLVALRHIRPFKGIYHMEVQSPQLEDSLRKLMKYVENMTEYKIYLYG</sequence>
<gene>
    <name evidence="2" type="ORF">C1SCF055_LOCUS9340</name>
</gene>
<evidence type="ECO:0008006" key="5">
    <source>
        <dbReference type="Google" id="ProtNLM"/>
    </source>
</evidence>
<dbReference type="Proteomes" id="UP001152797">
    <property type="component" value="Unassembled WGS sequence"/>
</dbReference>
<dbReference type="OrthoDB" id="448106at2759"/>
<feature type="compositionally biased region" description="Polar residues" evidence="1">
    <location>
        <begin position="487"/>
        <end position="499"/>
    </location>
</feature>
<proteinExistence type="predicted"/>
<feature type="non-terminal residue" evidence="2">
    <location>
        <position position="1"/>
    </location>
</feature>